<keyword evidence="1 7" id="KW-1003">Cell membrane</keyword>
<dbReference type="EMBL" id="PIPX01000001">
    <property type="protein sequence ID" value="RUO56778.1"/>
    <property type="molecule type" value="Genomic_DNA"/>
</dbReference>
<comment type="similarity">
    <text evidence="6 7">Belongs to the FliO/MopB family.</text>
</comment>
<dbReference type="RefSeq" id="WP_126772316.1">
    <property type="nucleotide sequence ID" value="NZ_JANQBU010000001.1"/>
</dbReference>
<dbReference type="Pfam" id="PF04347">
    <property type="entry name" value="FliO"/>
    <property type="match status" value="1"/>
</dbReference>
<evidence type="ECO:0000313" key="9">
    <source>
        <dbReference type="Proteomes" id="UP000287649"/>
    </source>
</evidence>
<comment type="caution">
    <text evidence="8">The sequence shown here is derived from an EMBL/GenBank/DDBJ whole genome shotgun (WGS) entry which is preliminary data.</text>
</comment>
<sequence length="125" mass="13827">MTATTSPQPLEMTSSLALFGQVVGILLLIILLILFCGWVFKRVALNGNNAQKWTKIVSVSHLGAKERVMIVEVDERWLVLGVTPQSITKLHEMAPQEIPKPSSGSFATRFQAALQQQLTKQKNRG</sequence>
<gene>
    <name evidence="8" type="primary">fliO</name>
    <name evidence="8" type="ORF">CWI70_08600</name>
</gene>
<keyword evidence="8" id="KW-0969">Cilium</keyword>
<comment type="subcellular location">
    <subcellularLocation>
        <location evidence="7">Cell membrane</location>
    </subcellularLocation>
    <subcellularLocation>
        <location evidence="7">Bacterial flagellum basal body</location>
    </subcellularLocation>
</comment>
<reference evidence="9" key="1">
    <citation type="journal article" date="2018" name="Front. Microbiol.">
        <title>Genome-Based Analysis Reveals the Taxonomy and Diversity of the Family Idiomarinaceae.</title>
        <authorList>
            <person name="Liu Y."/>
            <person name="Lai Q."/>
            <person name="Shao Z."/>
        </authorList>
    </citation>
    <scope>NUCLEOTIDE SEQUENCE [LARGE SCALE GENOMIC DNA]</scope>
    <source>
        <strain evidence="9">PO-M2</strain>
    </source>
</reference>
<keyword evidence="5 7" id="KW-0975">Bacterial flagellum</keyword>
<dbReference type="InterPro" id="IPR022781">
    <property type="entry name" value="Flagellar_biosynth_FliO"/>
</dbReference>
<dbReference type="Proteomes" id="UP000287649">
    <property type="component" value="Unassembled WGS sequence"/>
</dbReference>
<evidence type="ECO:0000256" key="2">
    <source>
        <dbReference type="ARBA" id="ARBA00022692"/>
    </source>
</evidence>
<protein>
    <recommendedName>
        <fullName evidence="7">Flagellar protein</fullName>
    </recommendedName>
</protein>
<dbReference type="PANTHER" id="PTHR38766">
    <property type="entry name" value="FLAGELLAR PROTEIN FLIO"/>
    <property type="match status" value="1"/>
</dbReference>
<accession>A0A432Y713</accession>
<dbReference type="GO" id="GO:0005886">
    <property type="term" value="C:plasma membrane"/>
    <property type="evidence" value="ECO:0007669"/>
    <property type="project" value="UniProtKB-SubCell"/>
</dbReference>
<evidence type="ECO:0000313" key="8">
    <source>
        <dbReference type="EMBL" id="RUO56778.1"/>
    </source>
</evidence>
<organism evidence="8 9">
    <name type="scientific">Pseudidiomarina homiensis</name>
    <dbReference type="NCBI Taxonomy" id="364198"/>
    <lineage>
        <taxon>Bacteria</taxon>
        <taxon>Pseudomonadati</taxon>
        <taxon>Pseudomonadota</taxon>
        <taxon>Gammaproteobacteria</taxon>
        <taxon>Alteromonadales</taxon>
        <taxon>Idiomarinaceae</taxon>
        <taxon>Pseudidiomarina</taxon>
    </lineage>
</organism>
<dbReference type="GO" id="GO:0044781">
    <property type="term" value="P:bacterial-type flagellum organization"/>
    <property type="evidence" value="ECO:0007669"/>
    <property type="project" value="UniProtKB-UniRule"/>
</dbReference>
<keyword evidence="4 7" id="KW-0472">Membrane</keyword>
<name>A0A432Y713_9GAMM</name>
<dbReference type="PANTHER" id="PTHR38766:SF1">
    <property type="entry name" value="FLAGELLAR PROTEIN FLIO"/>
    <property type="match status" value="1"/>
</dbReference>
<dbReference type="NCBIfam" id="TIGR03500">
    <property type="entry name" value="FliO_TIGR"/>
    <property type="match status" value="1"/>
</dbReference>
<keyword evidence="2 7" id="KW-0812">Transmembrane</keyword>
<evidence type="ECO:0000256" key="5">
    <source>
        <dbReference type="ARBA" id="ARBA00023143"/>
    </source>
</evidence>
<dbReference type="GO" id="GO:0009425">
    <property type="term" value="C:bacterial-type flagellum basal body"/>
    <property type="evidence" value="ECO:0007669"/>
    <property type="project" value="UniProtKB-SubCell"/>
</dbReference>
<keyword evidence="8" id="KW-0966">Cell projection</keyword>
<evidence type="ECO:0000256" key="1">
    <source>
        <dbReference type="ARBA" id="ARBA00022475"/>
    </source>
</evidence>
<dbReference type="AlphaFoldDB" id="A0A432Y713"/>
<feature type="transmembrane region" description="Helical" evidence="7">
    <location>
        <begin position="16"/>
        <end position="40"/>
    </location>
</feature>
<dbReference type="OrthoDB" id="6897726at2"/>
<keyword evidence="9" id="KW-1185">Reference proteome</keyword>
<evidence type="ECO:0000256" key="7">
    <source>
        <dbReference type="RuleBase" id="RU362064"/>
    </source>
</evidence>
<dbReference type="InterPro" id="IPR052205">
    <property type="entry name" value="FliO/MopB"/>
</dbReference>
<evidence type="ECO:0000256" key="4">
    <source>
        <dbReference type="ARBA" id="ARBA00023136"/>
    </source>
</evidence>
<evidence type="ECO:0000256" key="6">
    <source>
        <dbReference type="ARBA" id="ARBA00037937"/>
    </source>
</evidence>
<keyword evidence="3 7" id="KW-1133">Transmembrane helix</keyword>
<proteinExistence type="inferred from homology"/>
<evidence type="ECO:0000256" key="3">
    <source>
        <dbReference type="ARBA" id="ARBA00022989"/>
    </source>
</evidence>
<keyword evidence="8" id="KW-0282">Flagellum</keyword>